<sequence length="89" mass="10202">MVRLTLEGQHHGFRLRHIWSCRVYSQFYGDGVERSIIYLFTSFFLFSFYTLSWSMGHVGLLTIGLAIIVGRCLPRLGEASVRASSQFIP</sequence>
<organism evidence="2">
    <name type="scientific">Aspergillus flavus</name>
    <dbReference type="NCBI Taxonomy" id="5059"/>
    <lineage>
        <taxon>Eukaryota</taxon>
        <taxon>Fungi</taxon>
        <taxon>Dikarya</taxon>
        <taxon>Ascomycota</taxon>
        <taxon>Pezizomycotina</taxon>
        <taxon>Eurotiomycetes</taxon>
        <taxon>Eurotiomycetidae</taxon>
        <taxon>Eurotiales</taxon>
        <taxon>Aspergillaceae</taxon>
        <taxon>Aspergillus</taxon>
        <taxon>Aspergillus subgen. Circumdati</taxon>
    </lineage>
</organism>
<proteinExistence type="predicted"/>
<keyword evidence="1" id="KW-0472">Membrane</keyword>
<gene>
    <name evidence="2" type="ORF">BDV35DRAFT_223870</name>
</gene>
<evidence type="ECO:0000313" key="2">
    <source>
        <dbReference type="EMBL" id="KAB8252280.1"/>
    </source>
</evidence>
<name>A0A5N6HG43_ASPFL</name>
<keyword evidence="1" id="KW-0812">Transmembrane</keyword>
<protein>
    <submittedName>
        <fullName evidence="2">Uncharacterized protein</fullName>
    </submittedName>
</protein>
<accession>A0A5N6HG43</accession>
<evidence type="ECO:0000256" key="1">
    <source>
        <dbReference type="SAM" id="Phobius"/>
    </source>
</evidence>
<dbReference type="Proteomes" id="UP000325434">
    <property type="component" value="Unassembled WGS sequence"/>
</dbReference>
<dbReference type="AlphaFoldDB" id="A0A5N6HG43"/>
<dbReference type="EMBL" id="ML734555">
    <property type="protein sequence ID" value="KAB8252280.1"/>
    <property type="molecule type" value="Genomic_DNA"/>
</dbReference>
<reference evidence="2" key="1">
    <citation type="submission" date="2019-04" db="EMBL/GenBank/DDBJ databases">
        <title>Friends and foes A comparative genomics study of 23 Aspergillus species from section Flavi.</title>
        <authorList>
            <consortium name="DOE Joint Genome Institute"/>
            <person name="Kjaerbolling I."/>
            <person name="Vesth T."/>
            <person name="Frisvad J.C."/>
            <person name="Nybo J.L."/>
            <person name="Theobald S."/>
            <person name="Kildgaard S."/>
            <person name="Isbrandt T."/>
            <person name="Kuo A."/>
            <person name="Sato A."/>
            <person name="Lyhne E.K."/>
            <person name="Kogle M.E."/>
            <person name="Wiebenga A."/>
            <person name="Kun R.S."/>
            <person name="Lubbers R.J."/>
            <person name="Makela M.R."/>
            <person name="Barry K."/>
            <person name="Chovatia M."/>
            <person name="Clum A."/>
            <person name="Daum C."/>
            <person name="Haridas S."/>
            <person name="He G."/>
            <person name="LaButti K."/>
            <person name="Lipzen A."/>
            <person name="Mondo S."/>
            <person name="Riley R."/>
            <person name="Salamov A."/>
            <person name="Simmons B.A."/>
            <person name="Magnuson J.K."/>
            <person name="Henrissat B."/>
            <person name="Mortensen U.H."/>
            <person name="Larsen T.O."/>
            <person name="Devries R.P."/>
            <person name="Grigoriev I.V."/>
            <person name="Machida M."/>
            <person name="Baker S.E."/>
            <person name="Andersen M.R."/>
        </authorList>
    </citation>
    <scope>NUCLEOTIDE SEQUENCE [LARGE SCALE GENOMIC DNA]</scope>
    <source>
        <strain evidence="2">CBS 121.62</strain>
    </source>
</reference>
<keyword evidence="1" id="KW-1133">Transmembrane helix</keyword>
<feature type="transmembrane region" description="Helical" evidence="1">
    <location>
        <begin position="36"/>
        <end position="69"/>
    </location>
</feature>